<proteinExistence type="predicted"/>
<evidence type="ECO:0000313" key="2">
    <source>
        <dbReference type="Proteomes" id="UP001168821"/>
    </source>
</evidence>
<accession>A0AA38J7N1</accession>
<organism evidence="1 2">
    <name type="scientific">Zophobas morio</name>
    <dbReference type="NCBI Taxonomy" id="2755281"/>
    <lineage>
        <taxon>Eukaryota</taxon>
        <taxon>Metazoa</taxon>
        <taxon>Ecdysozoa</taxon>
        <taxon>Arthropoda</taxon>
        <taxon>Hexapoda</taxon>
        <taxon>Insecta</taxon>
        <taxon>Pterygota</taxon>
        <taxon>Neoptera</taxon>
        <taxon>Endopterygota</taxon>
        <taxon>Coleoptera</taxon>
        <taxon>Polyphaga</taxon>
        <taxon>Cucujiformia</taxon>
        <taxon>Tenebrionidae</taxon>
        <taxon>Zophobas</taxon>
    </lineage>
</organism>
<evidence type="ECO:0000313" key="1">
    <source>
        <dbReference type="EMBL" id="KAJ3665534.1"/>
    </source>
</evidence>
<dbReference type="EMBL" id="JALNTZ010000001">
    <property type="protein sequence ID" value="KAJ3665534.1"/>
    <property type="molecule type" value="Genomic_DNA"/>
</dbReference>
<protein>
    <submittedName>
        <fullName evidence="1">Uncharacterized protein</fullName>
    </submittedName>
</protein>
<keyword evidence="2" id="KW-1185">Reference proteome</keyword>
<dbReference type="PANTHER" id="PTHR35450">
    <property type="entry name" value="REVERSE TRANSCRIPTASE DOMAIN-CONTAINING PROTEIN"/>
    <property type="match status" value="1"/>
</dbReference>
<dbReference type="AlphaFoldDB" id="A0AA38J7N1"/>
<name>A0AA38J7N1_9CUCU</name>
<gene>
    <name evidence="1" type="ORF">Zmor_001026</name>
</gene>
<comment type="caution">
    <text evidence="1">The sequence shown here is derived from an EMBL/GenBank/DDBJ whole genome shotgun (WGS) entry which is preliminary data.</text>
</comment>
<dbReference type="PANTHER" id="PTHR35450:SF2">
    <property type="entry name" value="REVERSE TRANSCRIPTASE DOMAIN-CONTAINING PROTEIN"/>
    <property type="match status" value="1"/>
</dbReference>
<sequence>MLAVPVLLYSFGVVKWRVEELRKVDRDTRKMMHMQRGLHPRSFVPSLYFSRHRGGRELLRLECMRRRVVLGLALKILKSSDPVLRMVKSHENAGAGAFILVSALSWQPTCRPTT</sequence>
<reference evidence="1" key="1">
    <citation type="journal article" date="2023" name="G3 (Bethesda)">
        <title>Whole genome assemblies of Zophobas morio and Tenebrio molitor.</title>
        <authorList>
            <person name="Kaur S."/>
            <person name="Stinson S.A."/>
            <person name="diCenzo G.C."/>
        </authorList>
    </citation>
    <scope>NUCLEOTIDE SEQUENCE</scope>
    <source>
        <strain evidence="1">QUZm001</strain>
    </source>
</reference>
<dbReference type="Proteomes" id="UP001168821">
    <property type="component" value="Unassembled WGS sequence"/>
</dbReference>